<evidence type="ECO:0000313" key="6">
    <source>
        <dbReference type="EMBL" id="GJC85411.1"/>
    </source>
</evidence>
<dbReference type="Gene3D" id="3.10.129.110">
    <property type="entry name" value="Polyketide synthase dehydratase"/>
    <property type="match status" value="1"/>
</dbReference>
<dbReference type="InterPro" id="IPR029058">
    <property type="entry name" value="AB_hydrolase_fold"/>
</dbReference>
<evidence type="ECO:0000259" key="5">
    <source>
        <dbReference type="PROSITE" id="PS52019"/>
    </source>
</evidence>
<comment type="caution">
    <text evidence="6">The sequence shown here is derived from an EMBL/GenBank/DDBJ whole genome shotgun (WGS) entry which is preliminary data.</text>
</comment>
<dbReference type="Gene3D" id="3.40.366.10">
    <property type="entry name" value="Malonyl-Coenzyme A Acyl Carrier Protein, domain 2"/>
    <property type="match status" value="1"/>
</dbReference>
<dbReference type="InterPro" id="IPR042104">
    <property type="entry name" value="PKS_dehydratase_sf"/>
</dbReference>
<feature type="region of interest" description="Disordered" evidence="4">
    <location>
        <begin position="682"/>
        <end position="809"/>
    </location>
</feature>
<dbReference type="GO" id="GO:0006633">
    <property type="term" value="P:fatty acid biosynthetic process"/>
    <property type="evidence" value="ECO:0007669"/>
    <property type="project" value="TreeGrafter"/>
</dbReference>
<dbReference type="GO" id="GO:0044550">
    <property type="term" value="P:secondary metabolite biosynthetic process"/>
    <property type="evidence" value="ECO:0007669"/>
    <property type="project" value="TreeGrafter"/>
</dbReference>
<organism evidence="6 7">
    <name type="scientific">Colletotrichum liriopes</name>
    <dbReference type="NCBI Taxonomy" id="708192"/>
    <lineage>
        <taxon>Eukaryota</taxon>
        <taxon>Fungi</taxon>
        <taxon>Dikarya</taxon>
        <taxon>Ascomycota</taxon>
        <taxon>Pezizomycotina</taxon>
        <taxon>Sordariomycetes</taxon>
        <taxon>Hypocreomycetidae</taxon>
        <taxon>Glomerellales</taxon>
        <taxon>Glomerellaceae</taxon>
        <taxon>Colletotrichum</taxon>
        <taxon>Colletotrichum spaethianum species complex</taxon>
    </lineage>
</organism>
<name>A0AA37GQK7_9PEZI</name>
<feature type="domain" description="PKS/mFAS DH" evidence="5">
    <location>
        <begin position="358"/>
        <end position="673"/>
    </location>
</feature>
<evidence type="ECO:0000313" key="7">
    <source>
        <dbReference type="Proteomes" id="UP001055172"/>
    </source>
</evidence>
<feature type="region of interest" description="Disordered" evidence="4">
    <location>
        <begin position="158"/>
        <end position="179"/>
    </location>
</feature>
<feature type="region of interest" description="C-terminal hotdog fold" evidence="3">
    <location>
        <begin position="525"/>
        <end position="673"/>
    </location>
</feature>
<dbReference type="EMBL" id="BPPX01000018">
    <property type="protein sequence ID" value="GJC85411.1"/>
    <property type="molecule type" value="Genomic_DNA"/>
</dbReference>
<dbReference type="Pfam" id="PF16073">
    <property type="entry name" value="SAT"/>
    <property type="match status" value="2"/>
</dbReference>
<dbReference type="SUPFAM" id="SSF52151">
    <property type="entry name" value="FabD/lysophospholipase-like"/>
    <property type="match status" value="1"/>
</dbReference>
<dbReference type="GO" id="GO:0004312">
    <property type="term" value="F:fatty acid synthase activity"/>
    <property type="evidence" value="ECO:0007669"/>
    <property type="project" value="TreeGrafter"/>
</dbReference>
<evidence type="ECO:0000256" key="1">
    <source>
        <dbReference type="ARBA" id="ARBA00022450"/>
    </source>
</evidence>
<dbReference type="NCBIfam" id="TIGR04532">
    <property type="entry name" value="PT_fungal_PKS"/>
    <property type="match status" value="1"/>
</dbReference>
<proteinExistence type="predicted"/>
<keyword evidence="2" id="KW-0597">Phosphoprotein</keyword>
<dbReference type="Proteomes" id="UP001055172">
    <property type="component" value="Unassembled WGS sequence"/>
</dbReference>
<feature type="compositionally biased region" description="Low complexity" evidence="4">
    <location>
        <begin position="746"/>
        <end position="764"/>
    </location>
</feature>
<feature type="active site" description="Proton donor; for dehydratase activity" evidence="3">
    <location>
        <position position="587"/>
    </location>
</feature>
<gene>
    <name evidence="6" type="ORF">ColLi_08249</name>
</gene>
<sequence>MAQLTDSTKADHVRLPGRLVDLLSQWRFRSDSSPNPNSGRDNTRRCLPLDMALLVAYQVLLFMQHVGSSPSAKDYADATVVGACTGALAAAAVGCSASLEELVPLGVETVRVAFRVGLVVERAARQAAPASGIEQSWSMAVSTAEERTLRGLRAFLEQSGGGEGADTNSSRVHGVHSNGRDKARTRSYWISAWMPSSVTVSGPPEALAELVESDELAVPGVRTVAMPIFGPFHSPSFYTEGDVADLLASLDPGEASKPACLTVISASTGKPPDEPGNFASLMRTAVKDILLRPLRWDLVLQWLCEHVQTPQHGIPLLDVVPIASSAEQSIAAALGKAKKRASRPRTLKGHVLESTTVHRVVAETDLMMGEGLYVVTEADLARLDLREAVQGHLVEGKRLCTPSVFADIAMALGNYMVQKLRFRHSKLPFGAPGRLDHTPGYLVTIADLGVSKALIAGDNGPGSQLLQCHAQADWSTQSARCKFAVVSHAECTVRITDDSFRALLSQYSSGESHRINISSLRARPSTTRVSGDMAYRLISSLADFHRNHRLVRSLVLDPRTHEIAAAVGFPADLARHGDFTANPAVVDAFTQPAGFCLNLDTDLAHTVYINHGWEEMVLFEAIDLEQEYTVYVRMQQVGRTRKWVGDIIVLLEDRVAAVFVQYSVHAFPRRVFSSLLSQETRTAERPAATSPRTPQTAVMSSPLQTPKPWMALSMETKGTERAGPGMFPPSPVSPGDLSRKGPPPSSAQSQSIPWRRNSGGSSSSTEAPSGEVSPATSEEGIATPWSFENSPITANRGAQDTHEGPDNIPIPPCKSVVLHGFPKTAHTLLFLLPDGSGNAASYASLPPVGRDVCVIGLVCPFLRGDTAALARVPLDRLLGKGYLPEILRRRPPSSRRGYVLGGWSAGGSLAFRAAQMLRERGCRVTGLVLIDAPVPLDGMDRLPKHFYEYCDQMGIFGGFGGDKGRGETPAWLIPHFEGTIGVLNRYCATPLIMPPGEKLRVDVIWAGESVVDRPGAPPLPPHPDDTEGMKFLTVQRKDFGPNGWAKLLPGAEIVCHKVEGAHHFSLMPYRDNRSYRN</sequence>
<keyword evidence="1" id="KW-0596">Phosphopantetheine</keyword>
<accession>A0AA37GQK7</accession>
<feature type="region of interest" description="N-terminal hotdog fold" evidence="3">
    <location>
        <begin position="358"/>
        <end position="507"/>
    </location>
</feature>
<dbReference type="PANTHER" id="PTHR43775">
    <property type="entry name" value="FATTY ACID SYNTHASE"/>
    <property type="match status" value="1"/>
</dbReference>
<dbReference type="InterPro" id="IPR049900">
    <property type="entry name" value="PKS_mFAS_DH"/>
</dbReference>
<feature type="active site" description="Proton acceptor; for dehydratase activity" evidence="3">
    <location>
        <position position="392"/>
    </location>
</feature>
<dbReference type="InterPro" id="IPR032088">
    <property type="entry name" value="SAT"/>
</dbReference>
<evidence type="ECO:0000256" key="3">
    <source>
        <dbReference type="PROSITE-ProRule" id="PRU01363"/>
    </source>
</evidence>
<dbReference type="Gene3D" id="3.40.50.1820">
    <property type="entry name" value="alpha/beta hydrolase"/>
    <property type="match status" value="1"/>
</dbReference>
<evidence type="ECO:0000256" key="2">
    <source>
        <dbReference type="ARBA" id="ARBA00022553"/>
    </source>
</evidence>
<dbReference type="PANTHER" id="PTHR43775:SF40">
    <property type="entry name" value="NORSOLORINIC ACID SYNTHASE STCA"/>
    <property type="match status" value="1"/>
</dbReference>
<dbReference type="AlphaFoldDB" id="A0AA37GQK7"/>
<feature type="compositionally biased region" description="Polar residues" evidence="4">
    <location>
        <begin position="786"/>
        <end position="798"/>
    </location>
</feature>
<dbReference type="InterPro" id="IPR050091">
    <property type="entry name" value="PKS_NRPS_Biosynth_Enz"/>
</dbReference>
<keyword evidence="7" id="KW-1185">Reference proteome</keyword>
<feature type="compositionally biased region" description="Polar residues" evidence="4">
    <location>
        <begin position="690"/>
        <end position="704"/>
    </location>
</feature>
<dbReference type="InterPro" id="IPR016035">
    <property type="entry name" value="Acyl_Trfase/lysoPLipase"/>
</dbReference>
<protein>
    <submittedName>
        <fullName evidence="6">Non-reducing polyketide synthase fsr1</fullName>
    </submittedName>
</protein>
<dbReference type="Pfam" id="PF00975">
    <property type="entry name" value="Thioesterase"/>
    <property type="match status" value="1"/>
</dbReference>
<dbReference type="InterPro" id="IPR001031">
    <property type="entry name" value="Thioesterase"/>
</dbReference>
<dbReference type="SUPFAM" id="SSF53474">
    <property type="entry name" value="alpha/beta-Hydrolases"/>
    <property type="match status" value="1"/>
</dbReference>
<evidence type="ECO:0000256" key="4">
    <source>
        <dbReference type="SAM" id="MobiDB-lite"/>
    </source>
</evidence>
<reference evidence="6 7" key="1">
    <citation type="submission" date="2021-07" db="EMBL/GenBank/DDBJ databases">
        <title>Genome data of Colletotrichum spaethianum.</title>
        <authorList>
            <person name="Utami Y.D."/>
            <person name="Hiruma K."/>
        </authorList>
    </citation>
    <scope>NUCLEOTIDE SEQUENCE [LARGE SCALE GENOMIC DNA]</scope>
    <source>
        <strain evidence="6 7">MAFF 242679</strain>
    </source>
</reference>
<dbReference type="InterPro" id="IPR030918">
    <property type="entry name" value="PT_fungal_PKS"/>
</dbReference>
<dbReference type="InterPro" id="IPR001227">
    <property type="entry name" value="Ac_transferase_dom_sf"/>
</dbReference>
<dbReference type="PROSITE" id="PS52019">
    <property type="entry name" value="PKS_MFAS_DH"/>
    <property type="match status" value="1"/>
</dbReference>